<dbReference type="Pfam" id="PF00643">
    <property type="entry name" value="zf-B_box"/>
    <property type="match status" value="1"/>
</dbReference>
<dbReference type="Gene3D" id="3.30.160.60">
    <property type="entry name" value="Classic Zinc Finger"/>
    <property type="match status" value="1"/>
</dbReference>
<dbReference type="PANTHER" id="PTHR25462:SF296">
    <property type="entry name" value="MEIOTIC P26, ISOFORM F"/>
    <property type="match status" value="1"/>
</dbReference>
<evidence type="ECO:0000313" key="3">
    <source>
        <dbReference type="EMBL" id="CAG9333684.1"/>
    </source>
</evidence>
<evidence type="ECO:0000313" key="4">
    <source>
        <dbReference type="Proteomes" id="UP001162131"/>
    </source>
</evidence>
<dbReference type="InterPro" id="IPR000315">
    <property type="entry name" value="Znf_B-box"/>
</dbReference>
<feature type="domain" description="B box-type" evidence="2">
    <location>
        <begin position="41"/>
        <end position="82"/>
    </location>
</feature>
<sequence>MNCEACQTATSSVYCLGCKKHFCISCETNRHPSTHTTVPSQSQIKCKDHEEPFTMFCETCSLMLCSLCIPIHHSAYHQLKPLIDVYRIQSSQLQALLSQRGYSKKKLLELRIEERNRNIGELSKACGLLENEINETHSSMLRRLELYTAPVVSQLSKEQASVHADVETMEQALELVKGNDMILFLQNYKKLINDLVMLANKQLPPESEFDVSSIPTELMEWRNRSRALQRLETLNQAKNEILWDIMSGEMRNSEGTAKREILQWSRLTDKYLDRLSNMQLFCYFCKVPIDETNVNTFCRMNQRDHSAPFFAKDPHIPPKHLGTGFHYFVKIQDIKQGYNQQV</sequence>
<gene>
    <name evidence="3" type="ORF">BSTOLATCC_MIC59500</name>
</gene>
<dbReference type="Proteomes" id="UP001162131">
    <property type="component" value="Unassembled WGS sequence"/>
</dbReference>
<keyword evidence="1" id="KW-0479">Metal-binding</keyword>
<keyword evidence="4" id="KW-1185">Reference proteome</keyword>
<dbReference type="EMBL" id="CAJZBQ010000057">
    <property type="protein sequence ID" value="CAG9333684.1"/>
    <property type="molecule type" value="Genomic_DNA"/>
</dbReference>
<organism evidence="3 4">
    <name type="scientific">Blepharisma stoltei</name>
    <dbReference type="NCBI Taxonomy" id="1481888"/>
    <lineage>
        <taxon>Eukaryota</taxon>
        <taxon>Sar</taxon>
        <taxon>Alveolata</taxon>
        <taxon>Ciliophora</taxon>
        <taxon>Postciliodesmatophora</taxon>
        <taxon>Heterotrichea</taxon>
        <taxon>Heterotrichida</taxon>
        <taxon>Blepharismidae</taxon>
        <taxon>Blepharisma</taxon>
    </lineage>
</organism>
<name>A0AAU9K6Y4_9CILI</name>
<reference evidence="3" key="1">
    <citation type="submission" date="2021-09" db="EMBL/GenBank/DDBJ databases">
        <authorList>
            <consortium name="AG Swart"/>
            <person name="Singh M."/>
            <person name="Singh A."/>
            <person name="Seah K."/>
            <person name="Emmerich C."/>
        </authorList>
    </citation>
    <scope>NUCLEOTIDE SEQUENCE</scope>
    <source>
        <strain evidence="3">ATCC30299</strain>
    </source>
</reference>
<dbReference type="AlphaFoldDB" id="A0AAU9K6Y4"/>
<dbReference type="SUPFAM" id="SSF57845">
    <property type="entry name" value="B-box zinc-binding domain"/>
    <property type="match status" value="1"/>
</dbReference>
<evidence type="ECO:0000256" key="1">
    <source>
        <dbReference type="PROSITE-ProRule" id="PRU00024"/>
    </source>
</evidence>
<dbReference type="InterPro" id="IPR013087">
    <property type="entry name" value="Znf_C2H2_type"/>
</dbReference>
<dbReference type="PROSITE" id="PS00028">
    <property type="entry name" value="ZINC_FINGER_C2H2_1"/>
    <property type="match status" value="1"/>
</dbReference>
<dbReference type="SMART" id="SM00336">
    <property type="entry name" value="BBOX"/>
    <property type="match status" value="2"/>
</dbReference>
<dbReference type="PROSITE" id="PS50119">
    <property type="entry name" value="ZF_BBOX"/>
    <property type="match status" value="2"/>
</dbReference>
<dbReference type="PANTHER" id="PTHR25462">
    <property type="entry name" value="BONUS, ISOFORM C-RELATED"/>
    <property type="match status" value="1"/>
</dbReference>
<protein>
    <recommendedName>
        <fullName evidence="2">B box-type domain-containing protein</fullName>
    </recommendedName>
</protein>
<dbReference type="GO" id="GO:0008270">
    <property type="term" value="F:zinc ion binding"/>
    <property type="evidence" value="ECO:0007669"/>
    <property type="project" value="UniProtKB-KW"/>
</dbReference>
<accession>A0AAU9K6Y4</accession>
<keyword evidence="1" id="KW-0863">Zinc-finger</keyword>
<keyword evidence="1" id="KW-0862">Zinc</keyword>
<proteinExistence type="predicted"/>
<evidence type="ECO:0000259" key="2">
    <source>
        <dbReference type="PROSITE" id="PS50119"/>
    </source>
</evidence>
<dbReference type="InterPro" id="IPR047153">
    <property type="entry name" value="TRIM45/56/19-like"/>
</dbReference>
<comment type="caution">
    <text evidence="3">The sequence shown here is derived from an EMBL/GenBank/DDBJ whole genome shotgun (WGS) entry which is preliminary data.</text>
</comment>
<feature type="domain" description="B box-type" evidence="2">
    <location>
        <begin position="1"/>
        <end position="40"/>
    </location>
</feature>